<evidence type="ECO:0000313" key="2">
    <source>
        <dbReference type="EMBL" id="KAJ8907427.1"/>
    </source>
</evidence>
<dbReference type="Proteomes" id="UP001157974">
    <property type="component" value="Unassembled WGS sequence"/>
</dbReference>
<evidence type="ECO:0000313" key="3">
    <source>
        <dbReference type="Proteomes" id="UP001157974"/>
    </source>
</evidence>
<sequence length="314" mass="34799">MGSKFTALDCATIWRGSFRGVSGDVRGLVFGLDLSVLLTSSEGFDVKVFVNKRSKPQQTASTLKLVANDEDGGGPSIPGLAMEAGDYEEVVTQMESARKADTVAFQQRQEELSSRQRAEGSAQASIEENSRLTTQLVKSIEDQYQVEGAVGESVSSQKINKLIKAIEVASEEANGVTAEDRPPQEFSTTKGSFVAKKAKAYAKKDKRARRRTSEEKFARDQQIREYNKIAEHLRARFDLDAVLAAAGLSFEQLVEEQPEDFLRLYFRSKYILGETEHSRKETSYQEVEDAIRLSKAHLLQAAEKGKDTAPFVLS</sequence>
<evidence type="ECO:0000256" key="1">
    <source>
        <dbReference type="SAM" id="MobiDB-lite"/>
    </source>
</evidence>
<feature type="region of interest" description="Disordered" evidence="1">
    <location>
        <begin position="109"/>
        <end position="128"/>
    </location>
</feature>
<feature type="compositionally biased region" description="Basic and acidic residues" evidence="1">
    <location>
        <begin position="109"/>
        <end position="118"/>
    </location>
</feature>
<reference evidence="2 3" key="1">
    <citation type="journal article" date="2023" name="Nat. Commun.">
        <title>Origin of minicircular mitochondrial genomes in red algae.</title>
        <authorList>
            <person name="Lee Y."/>
            <person name="Cho C.H."/>
            <person name="Lee Y.M."/>
            <person name="Park S.I."/>
            <person name="Yang J.H."/>
            <person name="West J.A."/>
            <person name="Bhattacharya D."/>
            <person name="Yoon H.S."/>
        </authorList>
    </citation>
    <scope>NUCLEOTIDE SEQUENCE [LARGE SCALE GENOMIC DNA]</scope>
    <source>
        <strain evidence="2 3">CCMP1338</strain>
        <tissue evidence="2">Whole cell</tissue>
    </source>
</reference>
<keyword evidence="3" id="KW-1185">Reference proteome</keyword>
<dbReference type="EMBL" id="JAMWBK010000002">
    <property type="protein sequence ID" value="KAJ8907427.1"/>
    <property type="molecule type" value="Genomic_DNA"/>
</dbReference>
<dbReference type="AlphaFoldDB" id="A0AAV8V1F4"/>
<gene>
    <name evidence="2" type="ORF">NDN08_007538</name>
</gene>
<accession>A0AAV8V1F4</accession>
<organism evidence="2 3">
    <name type="scientific">Rhodosorus marinus</name>
    <dbReference type="NCBI Taxonomy" id="101924"/>
    <lineage>
        <taxon>Eukaryota</taxon>
        <taxon>Rhodophyta</taxon>
        <taxon>Stylonematophyceae</taxon>
        <taxon>Stylonematales</taxon>
        <taxon>Stylonemataceae</taxon>
        <taxon>Rhodosorus</taxon>
    </lineage>
</organism>
<proteinExistence type="predicted"/>
<comment type="caution">
    <text evidence="2">The sequence shown here is derived from an EMBL/GenBank/DDBJ whole genome shotgun (WGS) entry which is preliminary data.</text>
</comment>
<name>A0AAV8V1F4_9RHOD</name>
<protein>
    <submittedName>
        <fullName evidence="2">Uncharacterized protein</fullName>
    </submittedName>
</protein>